<protein>
    <submittedName>
        <fullName evidence="1">Uncharacterized protein</fullName>
    </submittedName>
</protein>
<reference evidence="1 2" key="1">
    <citation type="submission" date="2023-07" db="EMBL/GenBank/DDBJ databases">
        <title>Genomic Encyclopedia of Type Strains, Phase IV (KMG-IV): sequencing the most valuable type-strain genomes for metagenomic binning, comparative biology and taxonomic classification.</title>
        <authorList>
            <person name="Goeker M."/>
        </authorList>
    </citation>
    <scope>NUCLEOTIDE SEQUENCE [LARGE SCALE GENOMIC DNA]</scope>
    <source>
        <strain evidence="1 2">DSM 1400</strain>
    </source>
</reference>
<proteinExistence type="predicted"/>
<organism evidence="1 2">
    <name type="scientific">Hathewaya limosa</name>
    <name type="common">Clostridium limosum</name>
    <dbReference type="NCBI Taxonomy" id="1536"/>
    <lineage>
        <taxon>Bacteria</taxon>
        <taxon>Bacillati</taxon>
        <taxon>Bacillota</taxon>
        <taxon>Clostridia</taxon>
        <taxon>Eubacteriales</taxon>
        <taxon>Clostridiaceae</taxon>
        <taxon>Hathewaya</taxon>
    </lineage>
</organism>
<accession>A0ABU0JPP6</accession>
<gene>
    <name evidence="1" type="ORF">QOZ93_000791</name>
</gene>
<comment type="caution">
    <text evidence="1">The sequence shown here is derived from an EMBL/GenBank/DDBJ whole genome shotgun (WGS) entry which is preliminary data.</text>
</comment>
<evidence type="ECO:0000313" key="2">
    <source>
        <dbReference type="Proteomes" id="UP001224418"/>
    </source>
</evidence>
<dbReference type="EMBL" id="JAUSWN010000005">
    <property type="protein sequence ID" value="MDQ0479062.1"/>
    <property type="molecule type" value="Genomic_DNA"/>
</dbReference>
<evidence type="ECO:0000313" key="1">
    <source>
        <dbReference type="EMBL" id="MDQ0479062.1"/>
    </source>
</evidence>
<name>A0ABU0JPP6_HATLI</name>
<sequence length="32" mass="3614">MVPNTDRTLHAISVAFCDEDIIFDSSIDLFDL</sequence>
<dbReference type="Proteomes" id="UP001224418">
    <property type="component" value="Unassembled WGS sequence"/>
</dbReference>
<keyword evidence="2" id="KW-1185">Reference proteome</keyword>